<dbReference type="Gene3D" id="1.20.1720.10">
    <property type="entry name" value="Multidrug resistance protein D"/>
    <property type="match status" value="1"/>
</dbReference>
<dbReference type="InterPro" id="IPR001958">
    <property type="entry name" value="Tet-R_TetA/multi-R_MdtG-like"/>
</dbReference>
<feature type="compositionally biased region" description="Low complexity" evidence="8">
    <location>
        <begin position="9"/>
        <end position="22"/>
    </location>
</feature>
<evidence type="ECO:0000256" key="3">
    <source>
        <dbReference type="ARBA" id="ARBA00007520"/>
    </source>
</evidence>
<feature type="transmembrane region" description="Helical" evidence="9">
    <location>
        <begin position="179"/>
        <end position="198"/>
    </location>
</feature>
<reference evidence="11" key="2">
    <citation type="submission" date="2016-10" db="EMBL/GenBank/DDBJ databases">
        <authorList>
            <person name="de Groot N.N."/>
        </authorList>
    </citation>
    <scope>NUCLEOTIDE SEQUENCE [LARGE SCALE GENOMIC DNA]</scope>
    <source>
        <strain evidence="11">CCBAU85039</strain>
    </source>
</reference>
<dbReference type="PANTHER" id="PTHR43124">
    <property type="entry name" value="PURINE EFFLUX PUMP PBUE"/>
    <property type="match status" value="1"/>
</dbReference>
<dbReference type="InterPro" id="IPR020846">
    <property type="entry name" value="MFS_dom"/>
</dbReference>
<dbReference type="GO" id="GO:0022857">
    <property type="term" value="F:transmembrane transporter activity"/>
    <property type="evidence" value="ECO:0007669"/>
    <property type="project" value="InterPro"/>
</dbReference>
<evidence type="ECO:0000256" key="7">
    <source>
        <dbReference type="ARBA" id="ARBA00023136"/>
    </source>
</evidence>
<evidence type="ECO:0000313" key="12">
    <source>
        <dbReference type="EMBL" id="SEM92461.1"/>
    </source>
</evidence>
<dbReference type="PRINTS" id="PR01035">
    <property type="entry name" value="TCRTETA"/>
</dbReference>
<evidence type="ECO:0000313" key="11">
    <source>
        <dbReference type="EMBL" id="SEH46403.1"/>
    </source>
</evidence>
<keyword evidence="7 9" id="KW-0472">Membrane</keyword>
<feature type="domain" description="Major facilitator superfamily (MFS) profile" evidence="10">
    <location>
        <begin position="28"/>
        <end position="414"/>
    </location>
</feature>
<dbReference type="STRING" id="501024.RTCCBAU85039_0532"/>
<dbReference type="InterPro" id="IPR036259">
    <property type="entry name" value="MFS_trans_sf"/>
</dbReference>
<dbReference type="PANTHER" id="PTHR43124:SF3">
    <property type="entry name" value="CHLORAMPHENICOL EFFLUX PUMP RV0191"/>
    <property type="match status" value="1"/>
</dbReference>
<dbReference type="GO" id="GO:0005886">
    <property type="term" value="C:plasma membrane"/>
    <property type="evidence" value="ECO:0007669"/>
    <property type="project" value="UniProtKB-SubCell"/>
</dbReference>
<dbReference type="EMBL" id="FNXB01000002">
    <property type="protein sequence ID" value="SEH46403.1"/>
    <property type="molecule type" value="Genomic_DNA"/>
</dbReference>
<reference evidence="12 14" key="1">
    <citation type="submission" date="2016-10" db="EMBL/GenBank/DDBJ databases">
        <authorList>
            <person name="Varghese N."/>
            <person name="Submissions S."/>
        </authorList>
    </citation>
    <scope>NUCLEOTIDE SEQUENCE [LARGE SCALE GENOMIC DNA]</scope>
    <source>
        <strain evidence="12 14">CGMCC 1.7071</strain>
    </source>
</reference>
<dbReference type="Pfam" id="PF07690">
    <property type="entry name" value="MFS_1"/>
    <property type="match status" value="1"/>
</dbReference>
<accession>A0A1H8CB55</accession>
<keyword evidence="4" id="KW-1003">Cell membrane</keyword>
<dbReference type="InterPro" id="IPR050189">
    <property type="entry name" value="MFS_Efflux_Transporters"/>
</dbReference>
<feature type="transmembrane region" description="Helical" evidence="9">
    <location>
        <begin position="62"/>
        <end position="82"/>
    </location>
</feature>
<evidence type="ECO:0000256" key="1">
    <source>
        <dbReference type="ARBA" id="ARBA00003279"/>
    </source>
</evidence>
<protein>
    <submittedName>
        <fullName evidence="11 12">Multidrug resistance protein</fullName>
    </submittedName>
</protein>
<feature type="transmembrane region" description="Helical" evidence="9">
    <location>
        <begin position="152"/>
        <end position="173"/>
    </location>
</feature>
<dbReference type="SUPFAM" id="SSF103473">
    <property type="entry name" value="MFS general substrate transporter"/>
    <property type="match status" value="1"/>
</dbReference>
<dbReference type="Proteomes" id="UP000198939">
    <property type="component" value="Unassembled WGS sequence"/>
</dbReference>
<dbReference type="PROSITE" id="PS00216">
    <property type="entry name" value="SUGAR_TRANSPORT_1"/>
    <property type="match status" value="1"/>
</dbReference>
<evidence type="ECO:0000313" key="13">
    <source>
        <dbReference type="Proteomes" id="UP000183063"/>
    </source>
</evidence>
<keyword evidence="14" id="KW-1185">Reference proteome</keyword>
<feature type="region of interest" description="Disordered" evidence="8">
    <location>
        <begin position="1"/>
        <end position="22"/>
    </location>
</feature>
<dbReference type="RefSeq" id="WP_072370378.1">
    <property type="nucleotide sequence ID" value="NZ_FNXB01000002.1"/>
</dbReference>
<proteinExistence type="inferred from homology"/>
<feature type="transmembrane region" description="Helical" evidence="9">
    <location>
        <begin position="228"/>
        <end position="252"/>
    </location>
</feature>
<feature type="transmembrane region" description="Helical" evidence="9">
    <location>
        <begin position="94"/>
        <end position="113"/>
    </location>
</feature>
<feature type="transmembrane region" description="Helical" evidence="9">
    <location>
        <begin position="294"/>
        <end position="314"/>
    </location>
</feature>
<evidence type="ECO:0000256" key="2">
    <source>
        <dbReference type="ARBA" id="ARBA00004651"/>
    </source>
</evidence>
<feature type="transmembrane region" description="Helical" evidence="9">
    <location>
        <begin position="29"/>
        <end position="50"/>
    </location>
</feature>
<evidence type="ECO:0000256" key="8">
    <source>
        <dbReference type="SAM" id="MobiDB-lite"/>
    </source>
</evidence>
<organism evidence="11 13">
    <name type="scientific">Rhizobium tibeticum</name>
    <dbReference type="NCBI Taxonomy" id="501024"/>
    <lineage>
        <taxon>Bacteria</taxon>
        <taxon>Pseudomonadati</taxon>
        <taxon>Pseudomonadota</taxon>
        <taxon>Alphaproteobacteria</taxon>
        <taxon>Hyphomicrobiales</taxon>
        <taxon>Rhizobiaceae</taxon>
        <taxon>Rhizobium/Agrobacterium group</taxon>
        <taxon>Rhizobium</taxon>
    </lineage>
</organism>
<feature type="transmembrane region" description="Helical" evidence="9">
    <location>
        <begin position="320"/>
        <end position="340"/>
    </location>
</feature>
<evidence type="ECO:0000256" key="9">
    <source>
        <dbReference type="SAM" id="Phobius"/>
    </source>
</evidence>
<name>A0A1H8CB55_9HYPH</name>
<evidence type="ECO:0000259" key="10">
    <source>
        <dbReference type="PROSITE" id="PS50850"/>
    </source>
</evidence>
<dbReference type="Proteomes" id="UP000183063">
    <property type="component" value="Unassembled WGS sequence"/>
</dbReference>
<keyword evidence="6 9" id="KW-1133">Transmembrane helix</keyword>
<feature type="transmembrane region" description="Helical" evidence="9">
    <location>
        <begin position="119"/>
        <end position="140"/>
    </location>
</feature>
<comment type="subcellular location">
    <subcellularLocation>
        <location evidence="2">Cell membrane</location>
        <topology evidence="2">Multi-pass membrane protein</topology>
    </subcellularLocation>
</comment>
<dbReference type="InterPro" id="IPR011701">
    <property type="entry name" value="MFS"/>
</dbReference>
<comment type="function">
    <text evidence="1">Resistance to tetracycline by an active tetracycline efflux. This is an energy-dependent process that decreases the accumulation of the antibiotic in whole cells. This protein functions as a metal-tetracycline/H(+) antiporter.</text>
</comment>
<dbReference type="AlphaFoldDB" id="A0A1H8CB55"/>
<evidence type="ECO:0000313" key="14">
    <source>
        <dbReference type="Proteomes" id="UP000198939"/>
    </source>
</evidence>
<evidence type="ECO:0000256" key="4">
    <source>
        <dbReference type="ARBA" id="ARBA00022475"/>
    </source>
</evidence>
<feature type="transmembrane region" description="Helical" evidence="9">
    <location>
        <begin position="352"/>
        <end position="379"/>
    </location>
</feature>
<comment type="similarity">
    <text evidence="3">Belongs to the major facilitator superfamily. TCR/Tet family.</text>
</comment>
<feature type="transmembrane region" description="Helical" evidence="9">
    <location>
        <begin position="264"/>
        <end position="282"/>
    </location>
</feature>
<dbReference type="OrthoDB" id="9800416at2"/>
<dbReference type="EMBL" id="FOCV01000001">
    <property type="protein sequence ID" value="SEM92461.1"/>
    <property type="molecule type" value="Genomic_DNA"/>
</dbReference>
<dbReference type="InterPro" id="IPR005829">
    <property type="entry name" value="Sugar_transporter_CS"/>
</dbReference>
<evidence type="ECO:0000256" key="5">
    <source>
        <dbReference type="ARBA" id="ARBA00022692"/>
    </source>
</evidence>
<reference evidence="13" key="3">
    <citation type="submission" date="2016-10" db="EMBL/GenBank/DDBJ databases">
        <authorList>
            <person name="Wibberg D."/>
        </authorList>
    </citation>
    <scope>NUCLEOTIDE SEQUENCE [LARGE SCALE GENOMIC DNA]</scope>
</reference>
<keyword evidence="5 9" id="KW-0812">Transmembrane</keyword>
<dbReference type="PROSITE" id="PS50850">
    <property type="entry name" value="MFS"/>
    <property type="match status" value="1"/>
</dbReference>
<sequence length="418" mass="42850">MTGDTLIDTSSTQTTGTTVVPSTAGPPRLATLILLSALAVLPVNTILPSLPHIAAAFRADFALVNLAVAGYAIATALTNLLAGAISDRYGRRPVALIAISIFIVASVGCALATDIGVFLLFRAMQASIAACFSIALIVIKETSAERKAASKFGYLAMGWAIAPMLGPLFGGLLDELFGWRAIFLVFAILGTAALALSIRELKETAVLSSRATANYLASYGQLLRSARFWTYTLCMTFSMGTLYIFLGGAPLAIGRSLDGSTATLGFYMGMIPAGFILGSYLAGRYASRLSLGTMLVLARLLACVGLLAGLILSMSGNTHVLAFFGPCVFIGISNGLTMPAANTGVLSANAELAGTAAGLAAAMSIAGGALVVSVAGVFVAQSATIQALFATMLISASLALLAALCASLLDRRIAQPIA</sequence>
<feature type="transmembrane region" description="Helical" evidence="9">
    <location>
        <begin position="385"/>
        <end position="409"/>
    </location>
</feature>
<evidence type="ECO:0000256" key="6">
    <source>
        <dbReference type="ARBA" id="ARBA00022989"/>
    </source>
</evidence>
<gene>
    <name evidence="11" type="primary">emrD</name>
    <name evidence="11" type="ORF">RTCCBAU85039_0532</name>
    <name evidence="12" type="ORF">SAMN05216228_100184</name>
</gene>